<dbReference type="Proteomes" id="UP000807469">
    <property type="component" value="Unassembled WGS sequence"/>
</dbReference>
<sequence>MAWQQAGRWRVCGSVHQQGVDKKGWRQWRLGDNVTAQKELARGSDLVEVIAHIAQMEGAV</sequence>
<gene>
    <name evidence="1" type="ORF">BDN70DRAFT_939994</name>
</gene>
<name>A0A9P6CQF2_9AGAR</name>
<keyword evidence="2" id="KW-1185">Reference proteome</keyword>
<evidence type="ECO:0000313" key="1">
    <source>
        <dbReference type="EMBL" id="KAF9470155.1"/>
    </source>
</evidence>
<comment type="caution">
    <text evidence="1">The sequence shown here is derived from an EMBL/GenBank/DDBJ whole genome shotgun (WGS) entry which is preliminary data.</text>
</comment>
<organism evidence="1 2">
    <name type="scientific">Pholiota conissans</name>
    <dbReference type="NCBI Taxonomy" id="109636"/>
    <lineage>
        <taxon>Eukaryota</taxon>
        <taxon>Fungi</taxon>
        <taxon>Dikarya</taxon>
        <taxon>Basidiomycota</taxon>
        <taxon>Agaricomycotina</taxon>
        <taxon>Agaricomycetes</taxon>
        <taxon>Agaricomycetidae</taxon>
        <taxon>Agaricales</taxon>
        <taxon>Agaricineae</taxon>
        <taxon>Strophariaceae</taxon>
        <taxon>Pholiota</taxon>
    </lineage>
</organism>
<reference evidence="1" key="1">
    <citation type="submission" date="2020-11" db="EMBL/GenBank/DDBJ databases">
        <authorList>
            <consortium name="DOE Joint Genome Institute"/>
            <person name="Ahrendt S."/>
            <person name="Riley R."/>
            <person name="Andreopoulos W."/>
            <person name="Labutti K."/>
            <person name="Pangilinan J."/>
            <person name="Ruiz-Duenas F.J."/>
            <person name="Barrasa J.M."/>
            <person name="Sanchez-Garcia M."/>
            <person name="Camarero S."/>
            <person name="Miyauchi S."/>
            <person name="Serrano A."/>
            <person name="Linde D."/>
            <person name="Babiker R."/>
            <person name="Drula E."/>
            <person name="Ayuso-Fernandez I."/>
            <person name="Pacheco R."/>
            <person name="Padilla G."/>
            <person name="Ferreira P."/>
            <person name="Barriuso J."/>
            <person name="Kellner H."/>
            <person name="Castanera R."/>
            <person name="Alfaro M."/>
            <person name="Ramirez L."/>
            <person name="Pisabarro A.G."/>
            <person name="Kuo A."/>
            <person name="Tritt A."/>
            <person name="Lipzen A."/>
            <person name="He G."/>
            <person name="Yan M."/>
            <person name="Ng V."/>
            <person name="Cullen D."/>
            <person name="Martin F."/>
            <person name="Rosso M.-N."/>
            <person name="Henrissat B."/>
            <person name="Hibbett D."/>
            <person name="Martinez A.T."/>
            <person name="Grigoriev I.V."/>
        </authorList>
    </citation>
    <scope>NUCLEOTIDE SEQUENCE</scope>
    <source>
        <strain evidence="1">CIRM-BRFM 674</strain>
    </source>
</reference>
<accession>A0A9P6CQF2</accession>
<dbReference type="AlphaFoldDB" id="A0A9P6CQF2"/>
<dbReference type="EMBL" id="MU156227">
    <property type="protein sequence ID" value="KAF9470155.1"/>
    <property type="molecule type" value="Genomic_DNA"/>
</dbReference>
<proteinExistence type="predicted"/>
<evidence type="ECO:0000313" key="2">
    <source>
        <dbReference type="Proteomes" id="UP000807469"/>
    </source>
</evidence>
<protein>
    <submittedName>
        <fullName evidence="1">Uncharacterized protein</fullName>
    </submittedName>
</protein>